<evidence type="ECO:0000256" key="1">
    <source>
        <dbReference type="SAM" id="Phobius"/>
    </source>
</evidence>
<accession>A0A1H9AJJ7</accession>
<sequence>MSQYQAAPPPSAASYPGKTLGIVGLILAIIPCTWWAGLIVSIIAFVQSRNAGVKNTPAFVGIIVAAVYLVLAVVGYATGLTAQYMPR</sequence>
<feature type="transmembrane region" description="Helical" evidence="1">
    <location>
        <begin position="20"/>
        <end position="46"/>
    </location>
</feature>
<keyword evidence="3" id="KW-1185">Reference proteome</keyword>
<reference evidence="3" key="1">
    <citation type="submission" date="2016-10" db="EMBL/GenBank/DDBJ databases">
        <authorList>
            <person name="Varghese N."/>
            <person name="Submissions S."/>
        </authorList>
    </citation>
    <scope>NUCLEOTIDE SEQUENCE [LARGE SCALE GENOMIC DNA]</scope>
    <source>
        <strain evidence="3">CGMCC 4.6856</strain>
    </source>
</reference>
<dbReference type="STRING" id="1036181.SAMN05421756_101611"/>
<dbReference type="Proteomes" id="UP000198504">
    <property type="component" value="Unassembled WGS sequence"/>
</dbReference>
<dbReference type="AlphaFoldDB" id="A0A1H9AJJ7"/>
<protein>
    <recommendedName>
        <fullName evidence="4">DUF4190 domain-containing protein</fullName>
    </recommendedName>
</protein>
<evidence type="ECO:0000313" key="2">
    <source>
        <dbReference type="EMBL" id="SEP76138.1"/>
    </source>
</evidence>
<proteinExistence type="predicted"/>
<organism evidence="2 3">
    <name type="scientific">Microlunatus flavus</name>
    <dbReference type="NCBI Taxonomy" id="1036181"/>
    <lineage>
        <taxon>Bacteria</taxon>
        <taxon>Bacillati</taxon>
        <taxon>Actinomycetota</taxon>
        <taxon>Actinomycetes</taxon>
        <taxon>Propionibacteriales</taxon>
        <taxon>Propionibacteriaceae</taxon>
        <taxon>Microlunatus</taxon>
    </lineage>
</organism>
<keyword evidence="1" id="KW-0472">Membrane</keyword>
<dbReference type="OrthoDB" id="4775598at2"/>
<keyword evidence="1" id="KW-0812">Transmembrane</keyword>
<evidence type="ECO:0008006" key="4">
    <source>
        <dbReference type="Google" id="ProtNLM"/>
    </source>
</evidence>
<dbReference type="EMBL" id="FOFA01000001">
    <property type="protein sequence ID" value="SEP76138.1"/>
    <property type="molecule type" value="Genomic_DNA"/>
</dbReference>
<feature type="transmembrane region" description="Helical" evidence="1">
    <location>
        <begin position="58"/>
        <end position="77"/>
    </location>
</feature>
<keyword evidence="1" id="KW-1133">Transmembrane helix</keyword>
<gene>
    <name evidence="2" type="ORF">SAMN05421756_101611</name>
</gene>
<dbReference type="RefSeq" id="WP_091177601.1">
    <property type="nucleotide sequence ID" value="NZ_FOFA01000001.1"/>
</dbReference>
<evidence type="ECO:0000313" key="3">
    <source>
        <dbReference type="Proteomes" id="UP000198504"/>
    </source>
</evidence>
<name>A0A1H9AJJ7_9ACTN</name>